<dbReference type="Proteomes" id="UP000217199">
    <property type="component" value="Unassembled WGS sequence"/>
</dbReference>
<name>A0A286U793_9AGAM</name>
<dbReference type="EMBL" id="NBII01000010">
    <property type="protein sequence ID" value="PAV15432.1"/>
    <property type="molecule type" value="Genomic_DNA"/>
</dbReference>
<organism evidence="1 2">
    <name type="scientific">Pyrrhoderma noxium</name>
    <dbReference type="NCBI Taxonomy" id="2282107"/>
    <lineage>
        <taxon>Eukaryota</taxon>
        <taxon>Fungi</taxon>
        <taxon>Dikarya</taxon>
        <taxon>Basidiomycota</taxon>
        <taxon>Agaricomycotina</taxon>
        <taxon>Agaricomycetes</taxon>
        <taxon>Hymenochaetales</taxon>
        <taxon>Hymenochaetaceae</taxon>
        <taxon>Pyrrhoderma</taxon>
    </lineage>
</organism>
<keyword evidence="2" id="KW-1185">Reference proteome</keyword>
<evidence type="ECO:0000313" key="2">
    <source>
        <dbReference type="Proteomes" id="UP000217199"/>
    </source>
</evidence>
<sequence length="109" mass="12756">MNFIIKFLNTVEYLHFQNFKAQDSVTRTLSKIKKEDHVARSQLGNKLGVYTLMGNRCRNFTYDRSCLALPFYRPKIGDSSRPPHRLEDYTGISSPGDNKIYRDVQMMFL</sequence>
<accession>A0A286U793</accession>
<reference evidence="1 2" key="1">
    <citation type="journal article" date="2017" name="Mol. Ecol.">
        <title>Comparative and population genomic landscape of Phellinus noxius: A hypervariable fungus causing root rot in trees.</title>
        <authorList>
            <person name="Chung C.L."/>
            <person name="Lee T.J."/>
            <person name="Akiba M."/>
            <person name="Lee H.H."/>
            <person name="Kuo T.H."/>
            <person name="Liu D."/>
            <person name="Ke H.M."/>
            <person name="Yokoi T."/>
            <person name="Roa M.B."/>
            <person name="Lu M.J."/>
            <person name="Chang Y.Y."/>
            <person name="Ann P.J."/>
            <person name="Tsai J.N."/>
            <person name="Chen C.Y."/>
            <person name="Tzean S.S."/>
            <person name="Ota Y."/>
            <person name="Hattori T."/>
            <person name="Sahashi N."/>
            <person name="Liou R.F."/>
            <person name="Kikuchi T."/>
            <person name="Tsai I.J."/>
        </authorList>
    </citation>
    <scope>NUCLEOTIDE SEQUENCE [LARGE SCALE GENOMIC DNA]</scope>
    <source>
        <strain evidence="1 2">FFPRI411160</strain>
    </source>
</reference>
<dbReference type="InParanoid" id="A0A286U793"/>
<proteinExistence type="predicted"/>
<dbReference type="AlphaFoldDB" id="A0A286U793"/>
<gene>
    <name evidence="1" type="ORF">PNOK_0919600</name>
</gene>
<evidence type="ECO:0000313" key="1">
    <source>
        <dbReference type="EMBL" id="PAV15432.1"/>
    </source>
</evidence>
<protein>
    <submittedName>
        <fullName evidence="1">Uncharacterized protein</fullName>
    </submittedName>
</protein>
<comment type="caution">
    <text evidence="1">The sequence shown here is derived from an EMBL/GenBank/DDBJ whole genome shotgun (WGS) entry which is preliminary data.</text>
</comment>